<dbReference type="EMBL" id="JADIKK010000008">
    <property type="protein sequence ID" value="MFK2876117.1"/>
    <property type="molecule type" value="Genomic_DNA"/>
</dbReference>
<dbReference type="Proteomes" id="UP001620339">
    <property type="component" value="Unassembled WGS sequence"/>
</dbReference>
<feature type="signal peptide" evidence="2">
    <location>
        <begin position="1"/>
        <end position="20"/>
    </location>
</feature>
<evidence type="ECO:0000313" key="4">
    <source>
        <dbReference type="EMBL" id="MFK2875664.1"/>
    </source>
</evidence>
<evidence type="ECO:0000259" key="3">
    <source>
        <dbReference type="Pfam" id="PF13670"/>
    </source>
</evidence>
<dbReference type="EMBL" id="JADIKK010000008">
    <property type="protein sequence ID" value="MFK2879683.1"/>
    <property type="molecule type" value="Genomic_DNA"/>
</dbReference>
<feature type="compositionally biased region" description="Low complexity" evidence="1">
    <location>
        <begin position="33"/>
        <end position="52"/>
    </location>
</feature>
<keyword evidence="7" id="KW-1185">Reference proteome</keyword>
<dbReference type="Pfam" id="PF13670">
    <property type="entry name" value="PepSY_2"/>
    <property type="match status" value="2"/>
</dbReference>
<feature type="chain" id="PRO_5045033836" evidence="2">
    <location>
        <begin position="21"/>
        <end position="174"/>
    </location>
</feature>
<evidence type="ECO:0000313" key="5">
    <source>
        <dbReference type="EMBL" id="MFK2876117.1"/>
    </source>
</evidence>
<evidence type="ECO:0000313" key="7">
    <source>
        <dbReference type="Proteomes" id="UP001620339"/>
    </source>
</evidence>
<dbReference type="EMBL" id="JADIKK010000007">
    <property type="protein sequence ID" value="MFK2875664.1"/>
    <property type="molecule type" value="Genomic_DNA"/>
</dbReference>
<dbReference type="InterPro" id="IPR025711">
    <property type="entry name" value="PepSY"/>
</dbReference>
<keyword evidence="2" id="KW-0732">Signal</keyword>
<evidence type="ECO:0000256" key="2">
    <source>
        <dbReference type="SAM" id="SignalP"/>
    </source>
</evidence>
<name>A0ABW8J1G2_9GAMM</name>
<protein>
    <submittedName>
        <fullName evidence="5">PepSY domain-containing protein</fullName>
    </submittedName>
</protein>
<feature type="domain" description="PepSY" evidence="3">
    <location>
        <begin position="117"/>
        <end position="171"/>
    </location>
</feature>
<evidence type="ECO:0000256" key="1">
    <source>
        <dbReference type="SAM" id="MobiDB-lite"/>
    </source>
</evidence>
<proteinExistence type="predicted"/>
<evidence type="ECO:0000313" key="6">
    <source>
        <dbReference type="EMBL" id="MFK2879683.1"/>
    </source>
</evidence>
<comment type="caution">
    <text evidence="5">The sequence shown here is derived from an EMBL/GenBank/DDBJ whole genome shotgun (WGS) entry which is preliminary data.</text>
</comment>
<feature type="domain" description="PepSY" evidence="3">
    <location>
        <begin position="48"/>
        <end position="109"/>
    </location>
</feature>
<feature type="region of interest" description="Disordered" evidence="1">
    <location>
        <begin position="21"/>
        <end position="59"/>
    </location>
</feature>
<organism evidence="5 7">
    <name type="scientific">Rhodanobacter hydrolyticus</name>
    <dbReference type="NCBI Taxonomy" id="2250595"/>
    <lineage>
        <taxon>Bacteria</taxon>
        <taxon>Pseudomonadati</taxon>
        <taxon>Pseudomonadota</taxon>
        <taxon>Gammaproteobacteria</taxon>
        <taxon>Lysobacterales</taxon>
        <taxon>Rhodanobacteraceae</taxon>
        <taxon>Rhodanobacter</taxon>
    </lineage>
</organism>
<reference evidence="5 7" key="1">
    <citation type="submission" date="2020-10" db="EMBL/GenBank/DDBJ databases">
        <title>Phylogeny of dyella-like bacteria.</title>
        <authorList>
            <person name="Fu J."/>
        </authorList>
    </citation>
    <scope>NUCLEOTIDE SEQUENCE [LARGE SCALE GENOMIC DNA]</scope>
    <source>
        <strain evidence="5 7">KACC 19113</strain>
    </source>
</reference>
<accession>A0ABW8J1G2</accession>
<gene>
    <name evidence="4" type="ORF">ISP25_01070</name>
    <name evidence="5" type="ORF">ISP25_03430</name>
    <name evidence="6" type="ORF">ISP25_21690</name>
</gene>
<dbReference type="RefSeq" id="WP_404611673.1">
    <property type="nucleotide sequence ID" value="NZ_JADIKK010000007.1"/>
</dbReference>
<sequence length="174" mass="18337">MSKRLLPLLIGLSIGGVAFAQTQPSPTSPPTPMAASSMTHTTTTTTTSTWSTQPPNGAMSENAIKTAIADAGYKEVKDLEFKDGVWRSKARGGNKKWVKLAVGPVSGRVYPTDAPSKLDEDEVSAKLTAAGYQNVKDVKFDHGLWSAKAKSNDGHSVELLADPNDGSVVAQSHG</sequence>